<keyword evidence="4" id="KW-1185">Reference proteome</keyword>
<dbReference type="InterPro" id="IPR027372">
    <property type="entry name" value="Phytase-like_dom"/>
</dbReference>
<name>A0A3N4M5M3_9PEZI</name>
<keyword evidence="1" id="KW-0732">Signal</keyword>
<dbReference type="OrthoDB" id="425936at2759"/>
<evidence type="ECO:0000313" key="4">
    <source>
        <dbReference type="Proteomes" id="UP000267821"/>
    </source>
</evidence>
<reference evidence="3 4" key="1">
    <citation type="journal article" date="2018" name="Nat. Ecol. Evol.">
        <title>Pezizomycetes genomes reveal the molecular basis of ectomycorrhizal truffle lifestyle.</title>
        <authorList>
            <person name="Murat C."/>
            <person name="Payen T."/>
            <person name="Noel B."/>
            <person name="Kuo A."/>
            <person name="Morin E."/>
            <person name="Chen J."/>
            <person name="Kohler A."/>
            <person name="Krizsan K."/>
            <person name="Balestrini R."/>
            <person name="Da Silva C."/>
            <person name="Montanini B."/>
            <person name="Hainaut M."/>
            <person name="Levati E."/>
            <person name="Barry K.W."/>
            <person name="Belfiori B."/>
            <person name="Cichocki N."/>
            <person name="Clum A."/>
            <person name="Dockter R.B."/>
            <person name="Fauchery L."/>
            <person name="Guy J."/>
            <person name="Iotti M."/>
            <person name="Le Tacon F."/>
            <person name="Lindquist E.A."/>
            <person name="Lipzen A."/>
            <person name="Malagnac F."/>
            <person name="Mello A."/>
            <person name="Molinier V."/>
            <person name="Miyauchi S."/>
            <person name="Poulain J."/>
            <person name="Riccioni C."/>
            <person name="Rubini A."/>
            <person name="Sitrit Y."/>
            <person name="Splivallo R."/>
            <person name="Traeger S."/>
            <person name="Wang M."/>
            <person name="Zifcakova L."/>
            <person name="Wipf D."/>
            <person name="Zambonelli A."/>
            <person name="Paolocci F."/>
            <person name="Nowrousian M."/>
            <person name="Ottonello S."/>
            <person name="Baldrian P."/>
            <person name="Spatafora J.W."/>
            <person name="Henrissat B."/>
            <person name="Nagy L.G."/>
            <person name="Aury J.M."/>
            <person name="Wincker P."/>
            <person name="Grigoriev I.V."/>
            <person name="Bonfante P."/>
            <person name="Martin F.M."/>
        </authorList>
    </citation>
    <scope>NUCLEOTIDE SEQUENCE [LARGE SCALE GENOMIC DNA]</scope>
    <source>
        <strain evidence="3 4">ATCC MYA-4762</strain>
    </source>
</reference>
<feature type="signal peptide" evidence="1">
    <location>
        <begin position="1"/>
        <end position="21"/>
    </location>
</feature>
<dbReference type="Pfam" id="PF13449">
    <property type="entry name" value="Phytase-like"/>
    <property type="match status" value="1"/>
</dbReference>
<evidence type="ECO:0000313" key="3">
    <source>
        <dbReference type="EMBL" id="RPB29168.1"/>
    </source>
</evidence>
<gene>
    <name evidence="3" type="ORF">L211DRAFT_855212</name>
</gene>
<organism evidence="3 4">
    <name type="scientific">Terfezia boudieri ATCC MYA-4762</name>
    <dbReference type="NCBI Taxonomy" id="1051890"/>
    <lineage>
        <taxon>Eukaryota</taxon>
        <taxon>Fungi</taxon>
        <taxon>Dikarya</taxon>
        <taxon>Ascomycota</taxon>
        <taxon>Pezizomycotina</taxon>
        <taxon>Pezizomycetes</taxon>
        <taxon>Pezizales</taxon>
        <taxon>Pezizaceae</taxon>
        <taxon>Terfezia</taxon>
    </lineage>
</organism>
<protein>
    <recommendedName>
        <fullName evidence="2">Phytase-like domain-containing protein</fullName>
    </recommendedName>
</protein>
<dbReference type="STRING" id="1051890.A0A3N4M5M3"/>
<feature type="chain" id="PRO_5018250691" description="Phytase-like domain-containing protein" evidence="1">
    <location>
        <begin position="22"/>
        <end position="540"/>
    </location>
</feature>
<evidence type="ECO:0000259" key="2">
    <source>
        <dbReference type="Pfam" id="PF13449"/>
    </source>
</evidence>
<proteinExistence type="predicted"/>
<sequence>MVRFTLSSSLLVLAFASFATAAPSLQERTSEPTSGFVGQTTCNGKTYTYRELAGYGFVPSNFRDKYGDTVSLGSSIALERKSWEKKTRAVLGGGNRTIETYYEGTLWTMPDRGWNTEGTTLWQPRLHKFQIDFTPKLANAASPSPPNVKLLYIDTILLRDPSGKPISGLEPTTILNYGGFPALPAAKYTGDGFGGAGQGGVRVSMDPEGLVLDTQDDDGGFWISDEYGPYVYKFDKTGKMNMAVRPPDAYIPQRNGTQSFASNNPPIYNPDLHPVPANPESGRSNNQGFEGLTVSGDGKSLYVMLQSAMIQDGGLDKTTNRYTRMLEYDISGKGKAKLSGEYVVPLPQYIDPTKKPGSKPRTAGQSEIQALGDDQFFVLSRDGFGRGTDLTTSQYRQIDVVDIRKASDIKPRKLQTVTTSPTSGTLLSSITPAMYCPFLNFNVDSELSKFGLRNGGADDENCLNEKWESIAMMPVDGNDGDDDEWWVLSMSDNDFITQDGYISTGDIRYVDGSGKNFDNQALFFRVKLPNNSKPFSEKNY</sequence>
<dbReference type="AlphaFoldDB" id="A0A3N4M5M3"/>
<dbReference type="Proteomes" id="UP000267821">
    <property type="component" value="Unassembled WGS sequence"/>
</dbReference>
<feature type="domain" description="Phytase-like" evidence="2">
    <location>
        <begin position="104"/>
        <end position="495"/>
    </location>
</feature>
<dbReference type="PANTHER" id="PTHR37957">
    <property type="entry name" value="BLR7070 PROTEIN"/>
    <property type="match status" value="1"/>
</dbReference>
<dbReference type="PANTHER" id="PTHR37957:SF1">
    <property type="entry name" value="PHYTASE-LIKE DOMAIN-CONTAINING PROTEIN"/>
    <property type="match status" value="1"/>
</dbReference>
<evidence type="ECO:0000256" key="1">
    <source>
        <dbReference type="SAM" id="SignalP"/>
    </source>
</evidence>
<dbReference type="EMBL" id="ML121528">
    <property type="protein sequence ID" value="RPB29168.1"/>
    <property type="molecule type" value="Genomic_DNA"/>
</dbReference>
<accession>A0A3N4M5M3</accession>
<dbReference type="InParanoid" id="A0A3N4M5M3"/>